<reference evidence="2" key="1">
    <citation type="submission" date="2025-08" db="UniProtKB">
        <authorList>
            <consortium name="RefSeq"/>
        </authorList>
    </citation>
    <scope>IDENTIFICATION</scope>
    <source>
        <tissue evidence="2">Testes</tissue>
    </source>
</reference>
<organism evidence="1 2">
    <name type="scientific">Saccoglossus kowalevskii</name>
    <name type="common">Acorn worm</name>
    <dbReference type="NCBI Taxonomy" id="10224"/>
    <lineage>
        <taxon>Eukaryota</taxon>
        <taxon>Metazoa</taxon>
        <taxon>Hemichordata</taxon>
        <taxon>Enteropneusta</taxon>
        <taxon>Harrimaniidae</taxon>
        <taxon>Saccoglossus</taxon>
    </lineage>
</organism>
<dbReference type="Proteomes" id="UP000694865">
    <property type="component" value="Unplaced"/>
</dbReference>
<dbReference type="RefSeq" id="XP_006818138.1">
    <property type="nucleotide sequence ID" value="XM_006818075.1"/>
</dbReference>
<evidence type="ECO:0000313" key="1">
    <source>
        <dbReference type="Proteomes" id="UP000694865"/>
    </source>
</evidence>
<dbReference type="InterPro" id="IPR011990">
    <property type="entry name" value="TPR-like_helical_dom_sf"/>
</dbReference>
<accession>A0ABM0MDP7</accession>
<evidence type="ECO:0000313" key="2">
    <source>
        <dbReference type="RefSeq" id="XP_006818138.1"/>
    </source>
</evidence>
<dbReference type="GeneID" id="102803538"/>
<feature type="non-terminal residue" evidence="2">
    <location>
        <position position="153"/>
    </location>
</feature>
<dbReference type="Gene3D" id="1.25.40.10">
    <property type="entry name" value="Tetratricopeptide repeat domain"/>
    <property type="match status" value="1"/>
</dbReference>
<dbReference type="SUPFAM" id="SSF48452">
    <property type="entry name" value="TPR-like"/>
    <property type="match status" value="1"/>
</dbReference>
<keyword evidence="1" id="KW-1185">Reference proteome</keyword>
<name>A0ABM0MDP7_SACKO</name>
<gene>
    <name evidence="2" type="primary">LOC102803538</name>
</gene>
<proteinExistence type="predicted"/>
<protein>
    <submittedName>
        <fullName evidence="2">Anaphase-promoting complex subunit 7-like</fullName>
    </submittedName>
</protein>
<sequence>MSLLEQVKLLHDAGLHSNVKLVVNLVLSASEHNQDLLTMAQKYQLQVWYGDALFEEEEYRKAETVYRRALQMKKVLTKSKIRGGPDLDLPQVVDVKYRIHQCHCHLKEFPEAVAVLETILCKQRTPKVNMALAKLYQKVGLERSAITLFREVL</sequence>